<dbReference type="PROSITE" id="PS50862">
    <property type="entry name" value="AA_TRNA_LIGASE_II"/>
    <property type="match status" value="1"/>
</dbReference>
<comment type="subcellular location">
    <subcellularLocation>
        <location evidence="8">Cytoplasm</location>
    </subcellularLocation>
</comment>
<feature type="binding site" evidence="8">
    <location>
        <begin position="224"/>
        <end position="226"/>
    </location>
    <ligand>
        <name>ATP</name>
        <dbReference type="ChEBI" id="CHEBI:30616"/>
    </ligand>
</feature>
<evidence type="ECO:0000256" key="2">
    <source>
        <dbReference type="ARBA" id="ARBA00022490"/>
    </source>
</evidence>
<dbReference type="SUPFAM" id="SSF55681">
    <property type="entry name" value="Class II aaRS and biotin synthetases"/>
    <property type="match status" value="1"/>
</dbReference>
<evidence type="ECO:0000256" key="4">
    <source>
        <dbReference type="ARBA" id="ARBA00022741"/>
    </source>
</evidence>
<evidence type="ECO:0000256" key="7">
    <source>
        <dbReference type="ARBA" id="ARBA00023146"/>
    </source>
</evidence>
<dbReference type="GO" id="GO:0006422">
    <property type="term" value="P:aspartyl-tRNA aminoacylation"/>
    <property type="evidence" value="ECO:0007669"/>
    <property type="project" value="UniProtKB-UniRule"/>
</dbReference>
<dbReference type="RefSeq" id="WP_090398380.1">
    <property type="nucleotide sequence ID" value="NZ_FNEN01000007.1"/>
</dbReference>
<dbReference type="InterPro" id="IPR004365">
    <property type="entry name" value="NA-bd_OB_tRNA"/>
</dbReference>
<evidence type="ECO:0000256" key="5">
    <source>
        <dbReference type="ARBA" id="ARBA00022840"/>
    </source>
</evidence>
<comment type="function">
    <text evidence="8">Catalyzes the attachment of L-aspartate to tRNA(Asp) in a two-step reaction: L-aspartate is first activated by ATP to form Asp-AMP and then transferred to the acceptor end of tRNA(Asp).</text>
</comment>
<comment type="similarity">
    <text evidence="1 8">Belongs to the class-II aminoacyl-tRNA synthetase family. Type 1 subfamily.</text>
</comment>
<organism evidence="10 11">
    <name type="scientific">Natribacillus halophilus</name>
    <dbReference type="NCBI Taxonomy" id="549003"/>
    <lineage>
        <taxon>Bacteria</taxon>
        <taxon>Bacillati</taxon>
        <taxon>Bacillota</taxon>
        <taxon>Bacilli</taxon>
        <taxon>Bacillales</taxon>
        <taxon>Bacillaceae</taxon>
        <taxon>Natribacillus</taxon>
    </lineage>
</organism>
<reference evidence="10 11" key="1">
    <citation type="submission" date="2016-10" db="EMBL/GenBank/DDBJ databases">
        <authorList>
            <person name="de Groot N.N."/>
        </authorList>
    </citation>
    <scope>NUCLEOTIDE SEQUENCE [LARGE SCALE GENOMIC DNA]</scope>
    <source>
        <strain evidence="10 11">DSM 21771</strain>
    </source>
</reference>
<feature type="binding site" evidence="8">
    <location>
        <position position="233"/>
    </location>
    <ligand>
        <name>ATP</name>
        <dbReference type="ChEBI" id="CHEBI:30616"/>
    </ligand>
</feature>
<feature type="binding site" evidence="8">
    <location>
        <position position="453"/>
    </location>
    <ligand>
        <name>L-aspartate</name>
        <dbReference type="ChEBI" id="CHEBI:29991"/>
    </ligand>
</feature>
<dbReference type="Pfam" id="PF00152">
    <property type="entry name" value="tRNA-synt_2"/>
    <property type="match status" value="1"/>
</dbReference>
<evidence type="ECO:0000256" key="6">
    <source>
        <dbReference type="ARBA" id="ARBA00022917"/>
    </source>
</evidence>
<dbReference type="SUPFAM" id="SSF55261">
    <property type="entry name" value="GAD domain-like"/>
    <property type="match status" value="1"/>
</dbReference>
<dbReference type="Pfam" id="PF01336">
    <property type="entry name" value="tRNA_anti-codon"/>
    <property type="match status" value="1"/>
</dbReference>
<keyword evidence="3 8" id="KW-0436">Ligase</keyword>
<sequence length="595" mass="67432">MTDLGRSHFCGEITENMIGENVRLKGWARTRRDLGQVIFIDLGDQSGIVQTVFNPDISEKALNIADNIRGEYVLDVTGKVVRRDEETVNEKIATGTVEVRVEEVTILNKAKPLPFPMDEEINVSEDVRLSNRFLDLRRPQMQAIFQLRHQLTQEVRTFLNEHLFMEIETPMLTKSTPEGARDYLVPSRVHEHEFFALPQSPQLFKQLFMVAGFERYYQIARCFRDEDLRADRQPEFTQIDIEASFMNTEELFAMTEKMMARLLKVSHHLDVTTPFPRMTYHEAMHRYGSDKPDTRFGMELVELSDIVAGSEFQVFKKALANNGIVKGLNAKGQGDVMSRKEIDDLADFAAIYGAKGLAWLKVDEEKTLKGPITKFLSEDEQANILNAMAGESGDLLLFAADVQEVVFDVLGALRLKFGKELNLIDEDAFHFLWVTDFPLVEYDKDSGRYVPLHHPFTRPIEEDVDKVETAPEDVTANAYDLVLNGYELGGGSRRIHEPELQMQMFRSLGFSEEEAKEKFGFLIDALSYGAPPHGGIALGFDRIVMILTGADNLREVIAFPKTASASCLLTEAPGTVSEEQWKELHLSPRKKKANP</sequence>
<dbReference type="EC" id="6.1.1.12" evidence="8"/>
<keyword evidence="2 8" id="KW-0963">Cytoplasm</keyword>
<dbReference type="InterPro" id="IPR006195">
    <property type="entry name" value="aa-tRNA-synth_II"/>
</dbReference>
<dbReference type="NCBIfam" id="NF001750">
    <property type="entry name" value="PRK00476.1"/>
    <property type="match status" value="1"/>
</dbReference>
<evidence type="ECO:0000256" key="8">
    <source>
        <dbReference type="HAMAP-Rule" id="MF_00044"/>
    </source>
</evidence>
<dbReference type="AlphaFoldDB" id="A0A1G8NZ76"/>
<dbReference type="InterPro" id="IPR002312">
    <property type="entry name" value="Asp/Asn-tRNA-synth_IIb"/>
</dbReference>
<evidence type="ECO:0000259" key="9">
    <source>
        <dbReference type="PROSITE" id="PS50862"/>
    </source>
</evidence>
<keyword evidence="11" id="KW-1185">Reference proteome</keyword>
<dbReference type="InterPro" id="IPR004115">
    <property type="entry name" value="GAD-like_sf"/>
</dbReference>
<dbReference type="InterPro" id="IPR004364">
    <property type="entry name" value="Aa-tRNA-synt_II"/>
</dbReference>
<comment type="subunit">
    <text evidence="8">Homodimer.</text>
</comment>
<dbReference type="CDD" id="cd00777">
    <property type="entry name" value="AspRS_core"/>
    <property type="match status" value="1"/>
</dbReference>
<dbReference type="GO" id="GO:0140096">
    <property type="term" value="F:catalytic activity, acting on a protein"/>
    <property type="evidence" value="ECO:0007669"/>
    <property type="project" value="UniProtKB-ARBA"/>
</dbReference>
<keyword evidence="5 8" id="KW-0067">ATP-binding</keyword>
<dbReference type="PANTHER" id="PTHR22594:SF5">
    <property type="entry name" value="ASPARTATE--TRNA LIGASE, MITOCHONDRIAL"/>
    <property type="match status" value="1"/>
</dbReference>
<dbReference type="GO" id="GO:0004815">
    <property type="term" value="F:aspartate-tRNA ligase activity"/>
    <property type="evidence" value="ECO:0007669"/>
    <property type="project" value="UniProtKB-UniRule"/>
</dbReference>
<comment type="catalytic activity">
    <reaction evidence="8">
        <text>tRNA(Asp) + L-aspartate + ATP = L-aspartyl-tRNA(Asp) + AMP + diphosphate</text>
        <dbReference type="Rhea" id="RHEA:19649"/>
        <dbReference type="Rhea" id="RHEA-COMP:9660"/>
        <dbReference type="Rhea" id="RHEA-COMP:9678"/>
        <dbReference type="ChEBI" id="CHEBI:29991"/>
        <dbReference type="ChEBI" id="CHEBI:30616"/>
        <dbReference type="ChEBI" id="CHEBI:33019"/>
        <dbReference type="ChEBI" id="CHEBI:78442"/>
        <dbReference type="ChEBI" id="CHEBI:78516"/>
        <dbReference type="ChEBI" id="CHEBI:456215"/>
        <dbReference type="EC" id="6.1.1.12"/>
    </reaction>
</comment>
<evidence type="ECO:0000313" key="10">
    <source>
        <dbReference type="EMBL" id="SDI85527.1"/>
    </source>
</evidence>
<evidence type="ECO:0000313" key="11">
    <source>
        <dbReference type="Proteomes" id="UP000198853"/>
    </source>
</evidence>
<feature type="binding site" evidence="8">
    <location>
        <position position="494"/>
    </location>
    <ligand>
        <name>L-aspartate</name>
        <dbReference type="ChEBI" id="CHEBI:29991"/>
    </ligand>
</feature>
<feature type="region of interest" description="Aspartate" evidence="8">
    <location>
        <begin position="202"/>
        <end position="205"/>
    </location>
</feature>
<comment type="caution">
    <text evidence="8">Lacks conserved residue(s) required for the propagation of feature annotation.</text>
</comment>
<dbReference type="Gene3D" id="2.40.50.140">
    <property type="entry name" value="Nucleic acid-binding proteins"/>
    <property type="match status" value="1"/>
</dbReference>
<evidence type="ECO:0000256" key="3">
    <source>
        <dbReference type="ARBA" id="ARBA00022598"/>
    </source>
</evidence>
<dbReference type="NCBIfam" id="TIGR00459">
    <property type="entry name" value="aspS_bact"/>
    <property type="match status" value="1"/>
</dbReference>
<dbReference type="EMBL" id="FNEN01000007">
    <property type="protein sequence ID" value="SDI85527.1"/>
    <property type="molecule type" value="Genomic_DNA"/>
</dbReference>
<dbReference type="InterPro" id="IPR047090">
    <property type="entry name" value="AspRS_core"/>
</dbReference>
<dbReference type="Pfam" id="PF02938">
    <property type="entry name" value="GAD"/>
    <property type="match status" value="1"/>
</dbReference>
<dbReference type="InterPro" id="IPR045864">
    <property type="entry name" value="aa-tRNA-synth_II/BPL/LPL"/>
</dbReference>
<name>A0A1G8NZ76_9BACI</name>
<dbReference type="SUPFAM" id="SSF50249">
    <property type="entry name" value="Nucleic acid-binding proteins"/>
    <property type="match status" value="1"/>
</dbReference>
<dbReference type="InterPro" id="IPR004524">
    <property type="entry name" value="Asp-tRNA-ligase_1"/>
</dbReference>
<dbReference type="GO" id="GO:0003676">
    <property type="term" value="F:nucleic acid binding"/>
    <property type="evidence" value="ECO:0007669"/>
    <property type="project" value="InterPro"/>
</dbReference>
<dbReference type="HAMAP" id="MF_00044">
    <property type="entry name" value="Asp_tRNA_synth_type1"/>
    <property type="match status" value="1"/>
</dbReference>
<dbReference type="Gene3D" id="3.30.1360.30">
    <property type="entry name" value="GAD-like domain"/>
    <property type="match status" value="1"/>
</dbReference>
<feature type="binding site" evidence="8">
    <location>
        <position position="487"/>
    </location>
    <ligand>
        <name>ATP</name>
        <dbReference type="ChEBI" id="CHEBI:30616"/>
    </ligand>
</feature>
<proteinExistence type="inferred from homology"/>
<dbReference type="InterPro" id="IPR029351">
    <property type="entry name" value="GAD_dom"/>
</dbReference>
<dbReference type="PRINTS" id="PR01042">
    <property type="entry name" value="TRNASYNTHASP"/>
</dbReference>
<keyword evidence="6 8" id="KW-0648">Protein biosynthesis</keyword>
<accession>A0A1G8NZ76</accession>
<feature type="binding site" evidence="8">
    <location>
        <position position="178"/>
    </location>
    <ligand>
        <name>L-aspartate</name>
        <dbReference type="ChEBI" id="CHEBI:29991"/>
    </ligand>
</feature>
<dbReference type="GO" id="GO:0005524">
    <property type="term" value="F:ATP binding"/>
    <property type="evidence" value="ECO:0007669"/>
    <property type="project" value="UniProtKB-UniRule"/>
</dbReference>
<dbReference type="OrthoDB" id="9802326at2"/>
<dbReference type="Proteomes" id="UP000198853">
    <property type="component" value="Unassembled WGS sequence"/>
</dbReference>
<dbReference type="GO" id="GO:0005737">
    <property type="term" value="C:cytoplasm"/>
    <property type="evidence" value="ECO:0007669"/>
    <property type="project" value="UniProtKB-SubCell"/>
</dbReference>
<dbReference type="GO" id="GO:0016740">
    <property type="term" value="F:transferase activity"/>
    <property type="evidence" value="ECO:0007669"/>
    <property type="project" value="UniProtKB-ARBA"/>
</dbReference>
<gene>
    <name evidence="8" type="primary">aspS</name>
    <name evidence="10" type="ORF">SAMN04488123_107112</name>
</gene>
<keyword evidence="4 8" id="KW-0547">Nucleotide-binding</keyword>
<evidence type="ECO:0000256" key="1">
    <source>
        <dbReference type="ARBA" id="ARBA00006303"/>
    </source>
</evidence>
<dbReference type="CDD" id="cd04317">
    <property type="entry name" value="EcAspRS_like_N"/>
    <property type="match status" value="1"/>
</dbReference>
<feature type="binding site" evidence="8">
    <location>
        <begin position="539"/>
        <end position="542"/>
    </location>
    <ligand>
        <name>ATP</name>
        <dbReference type="ChEBI" id="CHEBI:30616"/>
    </ligand>
</feature>
<feature type="binding site" evidence="8">
    <location>
        <position position="224"/>
    </location>
    <ligand>
        <name>L-aspartate</name>
        <dbReference type="ChEBI" id="CHEBI:29991"/>
    </ligand>
</feature>
<dbReference type="InterPro" id="IPR047089">
    <property type="entry name" value="Asp-tRNA-ligase_1_N"/>
</dbReference>
<dbReference type="InterPro" id="IPR012340">
    <property type="entry name" value="NA-bd_OB-fold"/>
</dbReference>
<dbReference type="PANTHER" id="PTHR22594">
    <property type="entry name" value="ASPARTYL/LYSYL-TRNA SYNTHETASE"/>
    <property type="match status" value="1"/>
</dbReference>
<dbReference type="Gene3D" id="3.30.930.10">
    <property type="entry name" value="Bira Bifunctional Protein, Domain 2"/>
    <property type="match status" value="1"/>
</dbReference>
<protein>
    <recommendedName>
        <fullName evidence="8">Aspartate--tRNA ligase</fullName>
        <ecNumber evidence="8">6.1.1.12</ecNumber>
    </recommendedName>
    <alternativeName>
        <fullName evidence="8">Aspartyl-tRNA synthetase</fullName>
        <shortName evidence="8">AspRS</shortName>
    </alternativeName>
</protein>
<feature type="domain" description="Aminoacyl-transfer RNA synthetases class-II family profile" evidence="9">
    <location>
        <begin position="145"/>
        <end position="560"/>
    </location>
</feature>
<keyword evidence="7 8" id="KW-0030">Aminoacyl-tRNA synthetase</keyword>